<dbReference type="Gene3D" id="3.20.20.190">
    <property type="entry name" value="Phosphatidylinositol (PI) phosphodiesterase"/>
    <property type="match status" value="1"/>
</dbReference>
<keyword evidence="3" id="KW-1185">Reference proteome</keyword>
<accession>A0A318SEE7</accession>
<evidence type="ECO:0000259" key="1">
    <source>
        <dbReference type="PROSITE" id="PS51704"/>
    </source>
</evidence>
<protein>
    <submittedName>
        <fullName evidence="2">Glycerophosphoryl diester phosphodiesterase</fullName>
    </submittedName>
</protein>
<dbReference type="PROSITE" id="PS51704">
    <property type="entry name" value="GP_PDE"/>
    <property type="match status" value="1"/>
</dbReference>
<comment type="caution">
    <text evidence="2">The sequence shown here is derived from an EMBL/GenBank/DDBJ whole genome shotgun (WGS) entry which is preliminary data.</text>
</comment>
<feature type="domain" description="GP-PDE" evidence="1">
    <location>
        <begin position="41"/>
        <end position="291"/>
    </location>
</feature>
<dbReference type="AlphaFoldDB" id="A0A318SEE7"/>
<dbReference type="InterPro" id="IPR030395">
    <property type="entry name" value="GP_PDE_dom"/>
</dbReference>
<proteinExistence type="predicted"/>
<organism evidence="2 3">
    <name type="scientific">Deinococcus yavapaiensis KR-236</name>
    <dbReference type="NCBI Taxonomy" id="694435"/>
    <lineage>
        <taxon>Bacteria</taxon>
        <taxon>Thermotogati</taxon>
        <taxon>Deinococcota</taxon>
        <taxon>Deinococci</taxon>
        <taxon>Deinococcales</taxon>
        <taxon>Deinococcaceae</taxon>
        <taxon>Deinococcus</taxon>
    </lineage>
</organism>
<dbReference type="Pfam" id="PF03009">
    <property type="entry name" value="GDPD"/>
    <property type="match status" value="1"/>
</dbReference>
<dbReference type="GO" id="GO:0008081">
    <property type="term" value="F:phosphoric diester hydrolase activity"/>
    <property type="evidence" value="ECO:0007669"/>
    <property type="project" value="InterPro"/>
</dbReference>
<dbReference type="CDD" id="cd08561">
    <property type="entry name" value="GDPD_cytoplasmic_ScUgpQ2_like"/>
    <property type="match status" value="1"/>
</dbReference>
<dbReference type="PANTHER" id="PTHR46211:SF14">
    <property type="entry name" value="GLYCEROPHOSPHODIESTER PHOSPHODIESTERASE"/>
    <property type="match status" value="1"/>
</dbReference>
<dbReference type="EMBL" id="QJSX01000003">
    <property type="protein sequence ID" value="PYE55471.1"/>
    <property type="molecule type" value="Genomic_DNA"/>
</dbReference>
<sequence length="298" mass="32291">MRKRWWVLGGLMVLAGGVFVASALNAGGSVRANEFARRGKVWNIAHQGGEGLWPSNTMLAFSNAVSLGADMLETDIHATKDGVLVTIHDASVNRTTNGRGLVKDMTLAQLKALDAGYQWTSDGGKTFPFRGKGVTVATLDELFTAFPNMPMTVEIKQDDPPIAAKLCETLKQHRMTDKVIVASFKDSALKEFRAACPDVLTSMTESEVRPIVFLSLVNLAGLARPAGESLQVPVSAGGIPVVTKRLVREAIRKNVSVQVWTINDEVEMRRLVGLGVNGIMTDRPDVLKRVLQSSTPPR</sequence>
<gene>
    <name evidence="2" type="ORF">DES52_103304</name>
</gene>
<dbReference type="InterPro" id="IPR017946">
    <property type="entry name" value="PLC-like_Pdiesterase_TIM-brl"/>
</dbReference>
<name>A0A318SEE7_9DEIO</name>
<evidence type="ECO:0000313" key="2">
    <source>
        <dbReference type="EMBL" id="PYE55471.1"/>
    </source>
</evidence>
<dbReference type="SUPFAM" id="SSF51695">
    <property type="entry name" value="PLC-like phosphodiesterases"/>
    <property type="match status" value="1"/>
</dbReference>
<dbReference type="GO" id="GO:0006629">
    <property type="term" value="P:lipid metabolic process"/>
    <property type="evidence" value="ECO:0007669"/>
    <property type="project" value="InterPro"/>
</dbReference>
<dbReference type="PANTHER" id="PTHR46211">
    <property type="entry name" value="GLYCEROPHOSPHORYL DIESTER PHOSPHODIESTERASE"/>
    <property type="match status" value="1"/>
</dbReference>
<reference evidence="2 3" key="1">
    <citation type="submission" date="2018-06" db="EMBL/GenBank/DDBJ databases">
        <title>Genomic Encyclopedia of Type Strains, Phase IV (KMG-IV): sequencing the most valuable type-strain genomes for metagenomic binning, comparative biology and taxonomic classification.</title>
        <authorList>
            <person name="Goeker M."/>
        </authorList>
    </citation>
    <scope>NUCLEOTIDE SEQUENCE [LARGE SCALE GENOMIC DNA]</scope>
    <source>
        <strain evidence="2 3">DSM 18048</strain>
    </source>
</reference>
<evidence type="ECO:0000313" key="3">
    <source>
        <dbReference type="Proteomes" id="UP000248326"/>
    </source>
</evidence>
<dbReference type="RefSeq" id="WP_245900735.1">
    <property type="nucleotide sequence ID" value="NZ_QJSX01000003.1"/>
</dbReference>
<dbReference type="Proteomes" id="UP000248326">
    <property type="component" value="Unassembled WGS sequence"/>
</dbReference>